<dbReference type="EMBL" id="BART01029830">
    <property type="protein sequence ID" value="GAH11220.1"/>
    <property type="molecule type" value="Genomic_DNA"/>
</dbReference>
<proteinExistence type="predicted"/>
<gene>
    <name evidence="2" type="ORF">S01H4_52247</name>
</gene>
<name>X1DSI9_9ZZZZ</name>
<feature type="non-terminal residue" evidence="2">
    <location>
        <position position="39"/>
    </location>
</feature>
<comment type="caution">
    <text evidence="2">The sequence shown here is derived from an EMBL/GenBank/DDBJ whole genome shotgun (WGS) entry which is preliminary data.</text>
</comment>
<dbReference type="AlphaFoldDB" id="X1DSI9"/>
<accession>X1DSI9</accession>
<reference evidence="2" key="1">
    <citation type="journal article" date="2014" name="Front. Microbiol.">
        <title>High frequency of phylogenetically diverse reductive dehalogenase-homologous genes in deep subseafloor sedimentary metagenomes.</title>
        <authorList>
            <person name="Kawai M."/>
            <person name="Futagami T."/>
            <person name="Toyoda A."/>
            <person name="Takaki Y."/>
            <person name="Nishi S."/>
            <person name="Hori S."/>
            <person name="Arai W."/>
            <person name="Tsubouchi T."/>
            <person name="Morono Y."/>
            <person name="Uchiyama I."/>
            <person name="Ito T."/>
            <person name="Fujiyama A."/>
            <person name="Inagaki F."/>
            <person name="Takami H."/>
        </authorList>
    </citation>
    <scope>NUCLEOTIDE SEQUENCE</scope>
    <source>
        <strain evidence="2">Expedition CK06-06</strain>
    </source>
</reference>
<feature type="transmembrane region" description="Helical" evidence="1">
    <location>
        <begin position="12"/>
        <end position="33"/>
    </location>
</feature>
<organism evidence="2">
    <name type="scientific">marine sediment metagenome</name>
    <dbReference type="NCBI Taxonomy" id="412755"/>
    <lineage>
        <taxon>unclassified sequences</taxon>
        <taxon>metagenomes</taxon>
        <taxon>ecological metagenomes</taxon>
    </lineage>
</organism>
<keyword evidence="1" id="KW-0472">Membrane</keyword>
<keyword evidence="1" id="KW-0812">Transmembrane</keyword>
<sequence>MSSVFLKTERFAWKKIIGSLLAFSAVVIVVGFSPNVNVE</sequence>
<evidence type="ECO:0000313" key="2">
    <source>
        <dbReference type="EMBL" id="GAH11220.1"/>
    </source>
</evidence>
<keyword evidence="1" id="KW-1133">Transmembrane helix</keyword>
<protein>
    <submittedName>
        <fullName evidence="2">Uncharacterized protein</fullName>
    </submittedName>
</protein>
<evidence type="ECO:0000256" key="1">
    <source>
        <dbReference type="SAM" id="Phobius"/>
    </source>
</evidence>